<dbReference type="RefSeq" id="WP_131636254.1">
    <property type="nucleotide sequence ID" value="NZ_SJON01000001.1"/>
</dbReference>
<proteinExistence type="predicted"/>
<evidence type="ECO:0000313" key="1">
    <source>
        <dbReference type="EMBL" id="TCB89933.1"/>
    </source>
</evidence>
<sequence length="53" mass="5881">MAEQPKGWPLVMCGIPTSVSATTHERRNLCGGLEYVLKGKSHDNYPFPVLCTF</sequence>
<gene>
    <name evidence="1" type="ORF">E0L16_01205</name>
</gene>
<protein>
    <submittedName>
        <fullName evidence="1">Uncharacterized protein</fullName>
    </submittedName>
</protein>
<dbReference type="EMBL" id="SJON01000001">
    <property type="protein sequence ID" value="TCB89933.1"/>
    <property type="molecule type" value="Genomic_DNA"/>
</dbReference>
<comment type="caution">
    <text evidence="1">The sequence shown here is derived from an EMBL/GenBank/DDBJ whole genome shotgun (WGS) entry which is preliminary data.</text>
</comment>
<accession>A0AAE8R2M1</accession>
<dbReference type="AlphaFoldDB" id="A0AAE8R2M1"/>
<organism evidence="1 2">
    <name type="scientific">Enterobacter quasihormaechei</name>
    <dbReference type="NCBI Taxonomy" id="2529382"/>
    <lineage>
        <taxon>Bacteria</taxon>
        <taxon>Pseudomonadati</taxon>
        <taxon>Pseudomonadota</taxon>
        <taxon>Gammaproteobacteria</taxon>
        <taxon>Enterobacterales</taxon>
        <taxon>Enterobacteriaceae</taxon>
        <taxon>Enterobacter</taxon>
    </lineage>
</organism>
<dbReference type="GeneID" id="92387494"/>
<name>A0AAE8R2M1_9ENTR</name>
<evidence type="ECO:0000313" key="2">
    <source>
        <dbReference type="Proteomes" id="UP000291623"/>
    </source>
</evidence>
<reference evidence="1 2" key="1">
    <citation type="submission" date="2019-02" db="EMBL/GenBank/DDBJ databases">
        <title>The draft genome of Enterobacter spp. strains.</title>
        <authorList>
            <person name="Wang C."/>
            <person name="Feng Y."/>
            <person name="Zong Z."/>
        </authorList>
    </citation>
    <scope>NUCLEOTIDE SEQUENCE [LARGE SCALE GENOMIC DNA]</scope>
    <source>
        <strain evidence="1 2">WCHEQ120003</strain>
    </source>
</reference>
<dbReference type="Proteomes" id="UP000291623">
    <property type="component" value="Unassembled WGS sequence"/>
</dbReference>